<dbReference type="EMBL" id="CALNXJ010000060">
    <property type="protein sequence ID" value="CAH3156177.1"/>
    <property type="molecule type" value="Genomic_DNA"/>
</dbReference>
<dbReference type="PANTHER" id="PTHR33845">
    <property type="entry name" value="C2H2-TYPE DOMAIN-CONTAINING PROTEIN"/>
    <property type="match status" value="1"/>
</dbReference>
<accession>A0AAU9XQV0</accession>
<dbReference type="AlphaFoldDB" id="A0AAU9XQV0"/>
<evidence type="ECO:0000313" key="1">
    <source>
        <dbReference type="EMBL" id="CAH3156177.1"/>
    </source>
</evidence>
<dbReference type="PANTHER" id="PTHR33845:SF1">
    <property type="entry name" value="C2H2-TYPE DOMAIN-CONTAINING PROTEIN"/>
    <property type="match status" value="1"/>
</dbReference>
<comment type="caution">
    <text evidence="1">The sequence shown here is derived from an EMBL/GenBank/DDBJ whole genome shotgun (WGS) entry which is preliminary data.</text>
</comment>
<proteinExistence type="predicted"/>
<keyword evidence="2" id="KW-1185">Reference proteome</keyword>
<dbReference type="Proteomes" id="UP001159428">
    <property type="component" value="Unassembled WGS sequence"/>
</dbReference>
<reference evidence="1 2" key="1">
    <citation type="submission" date="2022-05" db="EMBL/GenBank/DDBJ databases">
        <authorList>
            <consortium name="Genoscope - CEA"/>
            <person name="William W."/>
        </authorList>
    </citation>
    <scope>NUCLEOTIDE SEQUENCE [LARGE SCALE GENOMIC DNA]</scope>
</reference>
<feature type="non-terminal residue" evidence="1">
    <location>
        <position position="1"/>
    </location>
</feature>
<name>A0AAU9XQV0_9CNID</name>
<evidence type="ECO:0000313" key="2">
    <source>
        <dbReference type="Proteomes" id="UP001159428"/>
    </source>
</evidence>
<organism evidence="1 2">
    <name type="scientific">Pocillopora meandrina</name>
    <dbReference type="NCBI Taxonomy" id="46732"/>
    <lineage>
        <taxon>Eukaryota</taxon>
        <taxon>Metazoa</taxon>
        <taxon>Cnidaria</taxon>
        <taxon>Anthozoa</taxon>
        <taxon>Hexacorallia</taxon>
        <taxon>Scleractinia</taxon>
        <taxon>Astrocoeniina</taxon>
        <taxon>Pocilloporidae</taxon>
        <taxon>Pocillopora</taxon>
    </lineage>
</organism>
<gene>
    <name evidence="1" type="ORF">PMEA_00029338</name>
</gene>
<sequence>RNDFSDPQGGKGICDRQAATIKGDIGRYVNEGSDVTTAIQLNRQFSLVQDLALRLVTLHSTPKPLCFMYKLWPRS</sequence>
<protein>
    <submittedName>
        <fullName evidence="1">Uncharacterized protein</fullName>
    </submittedName>
</protein>